<dbReference type="GO" id="GO:0045893">
    <property type="term" value="P:positive regulation of DNA-templated transcription"/>
    <property type="evidence" value="ECO:0007669"/>
    <property type="project" value="TreeGrafter"/>
</dbReference>
<feature type="coiled-coil region" evidence="1">
    <location>
        <begin position="313"/>
        <end position="342"/>
    </location>
</feature>
<feature type="region of interest" description="Disordered" evidence="2">
    <location>
        <begin position="368"/>
        <end position="445"/>
    </location>
</feature>
<organism evidence="4 7">
    <name type="scientific">Sitophilus oryzae</name>
    <name type="common">Rice weevil</name>
    <name type="synonym">Curculio oryzae</name>
    <dbReference type="NCBI Taxonomy" id="7048"/>
    <lineage>
        <taxon>Eukaryota</taxon>
        <taxon>Metazoa</taxon>
        <taxon>Ecdysozoa</taxon>
        <taxon>Arthropoda</taxon>
        <taxon>Hexapoda</taxon>
        <taxon>Insecta</taxon>
        <taxon>Pterygota</taxon>
        <taxon>Neoptera</taxon>
        <taxon>Endopterygota</taxon>
        <taxon>Coleoptera</taxon>
        <taxon>Polyphaga</taxon>
        <taxon>Cucujiformia</taxon>
        <taxon>Curculionidae</taxon>
        <taxon>Dryophthorinae</taxon>
        <taxon>Sitophilus</taxon>
    </lineage>
</organism>
<accession>A0A6J2XUS1</accession>
<dbReference type="InterPro" id="IPR044822">
    <property type="entry name" value="Myb_DNA-bind_4"/>
</dbReference>
<evidence type="ECO:0000256" key="1">
    <source>
        <dbReference type="SAM" id="Coils"/>
    </source>
</evidence>
<evidence type="ECO:0000313" key="4">
    <source>
        <dbReference type="Proteomes" id="UP000504635"/>
    </source>
</evidence>
<gene>
    <name evidence="5 6 7" type="primary">LOC115881092</name>
</gene>
<dbReference type="InterPro" id="IPR026095">
    <property type="entry name" value="Myb/SANT-like_DNA-bd_dom_prot"/>
</dbReference>
<dbReference type="RefSeq" id="XP_030754324.1">
    <property type="nucleotide sequence ID" value="XM_030898464.1"/>
</dbReference>
<dbReference type="AlphaFoldDB" id="A0A6J2XUS1"/>
<evidence type="ECO:0000259" key="3">
    <source>
        <dbReference type="Pfam" id="PF13837"/>
    </source>
</evidence>
<dbReference type="RefSeq" id="XP_030754321.1">
    <property type="nucleotide sequence ID" value="XM_030898461.1"/>
</dbReference>
<dbReference type="PANTHER" id="PTHR22666">
    <property type="entry name" value="MYB_SANT-LIKE DNA-BINDING DOMAIN-CONTAINING PROTEIN 1"/>
    <property type="match status" value="1"/>
</dbReference>
<evidence type="ECO:0000313" key="7">
    <source>
        <dbReference type="RefSeq" id="XP_030754324.1"/>
    </source>
</evidence>
<dbReference type="Pfam" id="PF13837">
    <property type="entry name" value="Myb_DNA-bind_4"/>
    <property type="match status" value="1"/>
</dbReference>
<dbReference type="PANTHER" id="PTHR22666:SF3">
    <property type="entry name" value="MYB_SANT-LIKE DNA-BINDING DOMAIN-CONTAINING PROTEIN 1"/>
    <property type="match status" value="1"/>
</dbReference>
<feature type="region of interest" description="Disordered" evidence="2">
    <location>
        <begin position="141"/>
        <end position="160"/>
    </location>
</feature>
<dbReference type="GeneID" id="115881092"/>
<evidence type="ECO:0000256" key="2">
    <source>
        <dbReference type="SAM" id="MobiDB-lite"/>
    </source>
</evidence>
<feature type="compositionally biased region" description="Basic and acidic residues" evidence="2">
    <location>
        <begin position="368"/>
        <end position="381"/>
    </location>
</feature>
<sequence>MDFRNAPKKRTTNFREDETKLLIQLWGSPSVQNKLYLTHRKAPVMRLIAANMQKHGFYRTPDEIKTRIRNLKCLYHRIKKSMTTGAGIGTVDPDWPHYKSMDEILSRKNALRQSLVYNPNLLSEVNSETTVKQEVEDIDFDDDIGSYTSNSNGSDDEFEENPAFPATITPTIIEGEIDEKHIIPIKIAPKPSSPIKSPPPPPTPFHRIQISPNLLAKTPKMPQTTVSSTSTIVPTTNSKVQNAPPSAIPAGSTVNKSNNQPIPFPLLILNGVPNGVQASQNGGSGGTLGQKNCAVGPPVNLNGLNSDISKILKDMLEVQKENLEVEKERLQLEKQKLAYERTVGSQFLTMAPVFNEIFKKFKHLNKSDENAHPSEQEDVKTFKHHPKFDKDSDICRVSKRRRVDSSVEGGVVADSTRKSTQETESSHSDTDADSGIVVNENAEAI</sequence>
<keyword evidence="4" id="KW-1185">Reference proteome</keyword>
<dbReference type="GO" id="GO:0016604">
    <property type="term" value="C:nuclear body"/>
    <property type="evidence" value="ECO:0007669"/>
    <property type="project" value="TreeGrafter"/>
</dbReference>
<keyword evidence="1" id="KW-0175">Coiled coil</keyword>
<feature type="compositionally biased region" description="Basic and acidic residues" evidence="2">
    <location>
        <begin position="415"/>
        <end position="430"/>
    </location>
</feature>
<evidence type="ECO:0000313" key="6">
    <source>
        <dbReference type="RefSeq" id="XP_030754322.1"/>
    </source>
</evidence>
<feature type="compositionally biased region" description="Low complexity" evidence="2">
    <location>
        <begin position="224"/>
        <end position="238"/>
    </location>
</feature>
<dbReference type="RefSeq" id="XP_030754322.1">
    <property type="nucleotide sequence ID" value="XM_030898462.1"/>
</dbReference>
<protein>
    <submittedName>
        <fullName evidence="5 6">Uncharacterized protein LOC115881092</fullName>
    </submittedName>
</protein>
<dbReference type="Gene3D" id="1.10.10.60">
    <property type="entry name" value="Homeodomain-like"/>
    <property type="match status" value="1"/>
</dbReference>
<dbReference type="KEGG" id="soy:115881092"/>
<dbReference type="Proteomes" id="UP000504635">
    <property type="component" value="Unplaced"/>
</dbReference>
<reference evidence="5 6" key="1">
    <citation type="submission" date="2025-04" db="UniProtKB">
        <authorList>
            <consortium name="RefSeq"/>
        </authorList>
    </citation>
    <scope>IDENTIFICATION</scope>
    <source>
        <tissue evidence="5 6">Gonads</tissue>
    </source>
</reference>
<feature type="region of interest" description="Disordered" evidence="2">
    <location>
        <begin position="219"/>
        <end position="252"/>
    </location>
</feature>
<evidence type="ECO:0000313" key="5">
    <source>
        <dbReference type="RefSeq" id="XP_030754321.1"/>
    </source>
</evidence>
<feature type="domain" description="Myb/SANT-like DNA-binding" evidence="3">
    <location>
        <begin position="13"/>
        <end position="104"/>
    </location>
</feature>
<name>A0A6J2XUS1_SITOR</name>
<dbReference type="OrthoDB" id="691673at2759"/>
<proteinExistence type="predicted"/>